<keyword evidence="2" id="KW-1185">Reference proteome</keyword>
<evidence type="ECO:0000313" key="2">
    <source>
        <dbReference type="Proteomes" id="UP000050525"/>
    </source>
</evidence>
<dbReference type="Proteomes" id="UP000050525">
    <property type="component" value="Unassembled WGS sequence"/>
</dbReference>
<dbReference type="EMBL" id="AKHW03001328">
    <property type="protein sequence ID" value="KYO42903.1"/>
    <property type="molecule type" value="Genomic_DNA"/>
</dbReference>
<accession>A0A151P1K6</accession>
<gene>
    <name evidence="1" type="ORF">Y1Q_0016668</name>
</gene>
<organism evidence="1 2">
    <name type="scientific">Alligator mississippiensis</name>
    <name type="common">American alligator</name>
    <dbReference type="NCBI Taxonomy" id="8496"/>
    <lineage>
        <taxon>Eukaryota</taxon>
        <taxon>Metazoa</taxon>
        <taxon>Chordata</taxon>
        <taxon>Craniata</taxon>
        <taxon>Vertebrata</taxon>
        <taxon>Euteleostomi</taxon>
        <taxon>Archelosauria</taxon>
        <taxon>Archosauria</taxon>
        <taxon>Crocodylia</taxon>
        <taxon>Alligatoridae</taxon>
        <taxon>Alligatorinae</taxon>
        <taxon>Alligator</taxon>
    </lineage>
</organism>
<proteinExistence type="predicted"/>
<reference evidence="1 2" key="1">
    <citation type="journal article" date="2012" name="Genome Biol.">
        <title>Sequencing three crocodilian genomes to illuminate the evolution of archosaurs and amniotes.</title>
        <authorList>
            <person name="St John J.A."/>
            <person name="Braun E.L."/>
            <person name="Isberg S.R."/>
            <person name="Miles L.G."/>
            <person name="Chong A.Y."/>
            <person name="Gongora J."/>
            <person name="Dalzell P."/>
            <person name="Moran C."/>
            <person name="Bed'hom B."/>
            <person name="Abzhanov A."/>
            <person name="Burgess S.C."/>
            <person name="Cooksey A.M."/>
            <person name="Castoe T.A."/>
            <person name="Crawford N.G."/>
            <person name="Densmore L.D."/>
            <person name="Drew J.C."/>
            <person name="Edwards S.V."/>
            <person name="Faircloth B.C."/>
            <person name="Fujita M.K."/>
            <person name="Greenwold M.J."/>
            <person name="Hoffmann F.G."/>
            <person name="Howard J.M."/>
            <person name="Iguchi T."/>
            <person name="Janes D.E."/>
            <person name="Khan S.Y."/>
            <person name="Kohno S."/>
            <person name="de Koning A.J."/>
            <person name="Lance S.L."/>
            <person name="McCarthy F.M."/>
            <person name="McCormack J.E."/>
            <person name="Merchant M.E."/>
            <person name="Peterson D.G."/>
            <person name="Pollock D.D."/>
            <person name="Pourmand N."/>
            <person name="Raney B.J."/>
            <person name="Roessler K.A."/>
            <person name="Sanford J.R."/>
            <person name="Sawyer R.H."/>
            <person name="Schmidt C.J."/>
            <person name="Triplett E.W."/>
            <person name="Tuberville T.D."/>
            <person name="Venegas-Anaya M."/>
            <person name="Howard J.T."/>
            <person name="Jarvis E.D."/>
            <person name="Guillette L.J.Jr."/>
            <person name="Glenn T.C."/>
            <person name="Green R.E."/>
            <person name="Ray D.A."/>
        </authorList>
    </citation>
    <scope>NUCLEOTIDE SEQUENCE [LARGE SCALE GENOMIC DNA]</scope>
    <source>
        <strain evidence="1">KSC_2009_1</strain>
    </source>
</reference>
<name>A0A151P1K6_ALLMI</name>
<dbReference type="AlphaFoldDB" id="A0A151P1K6"/>
<sequence length="94" mass="10691">MPAVNYTVQISPLERDWVHVETCSVEFPPALKLPDLTAHGSTLRSKQCKCRRGARAQSLRVITDEHSDSISWLHTRFEDSAFRRGTPEINTGRK</sequence>
<comment type="caution">
    <text evidence="1">The sequence shown here is derived from an EMBL/GenBank/DDBJ whole genome shotgun (WGS) entry which is preliminary data.</text>
</comment>
<protein>
    <submittedName>
        <fullName evidence="1">Uncharacterized protein</fullName>
    </submittedName>
</protein>
<evidence type="ECO:0000313" key="1">
    <source>
        <dbReference type="EMBL" id="KYO42903.1"/>
    </source>
</evidence>